<dbReference type="RefSeq" id="XP_009176516.1">
    <property type="nucleotide sequence ID" value="XM_009178252.1"/>
</dbReference>
<dbReference type="EMBL" id="KL597146">
    <property type="protein sequence ID" value="KER19736.1"/>
    <property type="molecule type" value="Genomic_DNA"/>
</dbReference>
<dbReference type="KEGG" id="ovi:T265_11568"/>
<dbReference type="CTD" id="20325736"/>
<reference evidence="1 2" key="1">
    <citation type="submission" date="2013-11" db="EMBL/GenBank/DDBJ databases">
        <title>Opisthorchis viverrini - life in the bile duct.</title>
        <authorList>
            <person name="Young N.D."/>
            <person name="Nagarajan N."/>
            <person name="Lin S.J."/>
            <person name="Korhonen P.K."/>
            <person name="Jex A.R."/>
            <person name="Hall R.S."/>
            <person name="Safavi-Hemami H."/>
            <person name="Kaewkong W."/>
            <person name="Bertrand D."/>
            <person name="Gao S."/>
            <person name="Seet Q."/>
            <person name="Wongkham S."/>
            <person name="Teh B.T."/>
            <person name="Wongkham C."/>
            <person name="Intapan P.M."/>
            <person name="Maleewong W."/>
            <person name="Yang X."/>
            <person name="Hu M."/>
            <person name="Wang Z."/>
            <person name="Hofmann A."/>
            <person name="Sternberg P.W."/>
            <person name="Tan P."/>
            <person name="Wang J."/>
            <person name="Gasser R.B."/>
        </authorList>
    </citation>
    <scope>NUCLEOTIDE SEQUENCE [LARGE SCALE GENOMIC DNA]</scope>
</reference>
<organism evidence="1 2">
    <name type="scientific">Opisthorchis viverrini</name>
    <name type="common">Southeast Asian liver fluke</name>
    <dbReference type="NCBI Taxonomy" id="6198"/>
    <lineage>
        <taxon>Eukaryota</taxon>
        <taxon>Metazoa</taxon>
        <taxon>Spiralia</taxon>
        <taxon>Lophotrochozoa</taxon>
        <taxon>Platyhelminthes</taxon>
        <taxon>Trematoda</taxon>
        <taxon>Digenea</taxon>
        <taxon>Opisthorchiida</taxon>
        <taxon>Opisthorchiata</taxon>
        <taxon>Opisthorchiidae</taxon>
        <taxon>Opisthorchis</taxon>
    </lineage>
</organism>
<accession>A0A074YY77</accession>
<keyword evidence="2" id="KW-1185">Reference proteome</keyword>
<protein>
    <submittedName>
        <fullName evidence="1">Uncharacterized protein</fullName>
    </submittedName>
</protein>
<evidence type="ECO:0000313" key="2">
    <source>
        <dbReference type="Proteomes" id="UP000054324"/>
    </source>
</evidence>
<sequence length="149" mass="16475">MDADAAKHWSLYWLFLPDENRRVTVPFVGDSAKAFSCMSRMCQKRAPDSVLHRPGKLSVKDARKMQPSLSISNETLRKWLLLVMDGVLRCLLPGLSSPPGHNLPSAAEKSDSKAFDVPEGIRGAFPLIGGMDSMIIFGEYVRLSRANAE</sequence>
<dbReference type="GeneID" id="20325736"/>
<proteinExistence type="predicted"/>
<dbReference type="Proteomes" id="UP000054324">
    <property type="component" value="Unassembled WGS sequence"/>
</dbReference>
<name>A0A074YY77_OPIVI</name>
<evidence type="ECO:0000313" key="1">
    <source>
        <dbReference type="EMBL" id="KER19736.1"/>
    </source>
</evidence>
<dbReference type="AlphaFoldDB" id="A0A074YY77"/>
<gene>
    <name evidence="1" type="ORF">T265_11568</name>
</gene>